<name>A0A6J5S612_9CAUD</name>
<evidence type="ECO:0000313" key="1">
    <source>
        <dbReference type="EMBL" id="CAB4203921.1"/>
    </source>
</evidence>
<organism evidence="1">
    <name type="scientific">uncultured Caudovirales phage</name>
    <dbReference type="NCBI Taxonomy" id="2100421"/>
    <lineage>
        <taxon>Viruses</taxon>
        <taxon>Duplodnaviria</taxon>
        <taxon>Heunggongvirae</taxon>
        <taxon>Uroviricota</taxon>
        <taxon>Caudoviricetes</taxon>
        <taxon>Peduoviridae</taxon>
        <taxon>Maltschvirus</taxon>
        <taxon>Maltschvirus maltsch</taxon>
    </lineage>
</organism>
<protein>
    <submittedName>
        <fullName evidence="1">Uncharacterized protein</fullName>
    </submittedName>
</protein>
<gene>
    <name evidence="1" type="ORF">UFOVP1396_7</name>
</gene>
<proteinExistence type="predicted"/>
<sequence>MIPIKLTHDEEMMCAKAAFDRAVGAAGLTDYSVQKLNLFQDIARMAESIGAENAVAKYFQIDEWQPTVNTFKNQADVGWNLEVKHTPWKAGCLILRDRDRADDIAVLVTGNSPNFYIIGWIPIGMARRPSRKRGDGSYWINPSDLNPIENLNRSVYARNYKA</sequence>
<reference evidence="1" key="1">
    <citation type="submission" date="2020-05" db="EMBL/GenBank/DDBJ databases">
        <authorList>
            <person name="Chiriac C."/>
            <person name="Salcher M."/>
            <person name="Ghai R."/>
            <person name="Kavagutti S V."/>
        </authorList>
    </citation>
    <scope>NUCLEOTIDE SEQUENCE</scope>
</reference>
<accession>A0A6J5S612</accession>
<dbReference type="EMBL" id="LR797332">
    <property type="protein sequence ID" value="CAB4203921.1"/>
    <property type="molecule type" value="Genomic_DNA"/>
</dbReference>